<name>A0A5C6AD14_9BACT</name>
<evidence type="ECO:0008006" key="4">
    <source>
        <dbReference type="Google" id="ProtNLM"/>
    </source>
</evidence>
<dbReference type="PROSITE" id="PS00018">
    <property type="entry name" value="EF_HAND_1"/>
    <property type="match status" value="1"/>
</dbReference>
<evidence type="ECO:0000313" key="2">
    <source>
        <dbReference type="EMBL" id="TWT96133.1"/>
    </source>
</evidence>
<comment type="caution">
    <text evidence="2">The sequence shown here is derived from an EMBL/GenBank/DDBJ whole genome shotgun (WGS) entry which is preliminary data.</text>
</comment>
<gene>
    <name evidence="2" type="ORF">Pla108_32160</name>
</gene>
<dbReference type="EMBL" id="SJPR01000004">
    <property type="protein sequence ID" value="TWT96133.1"/>
    <property type="molecule type" value="Genomic_DNA"/>
</dbReference>
<proteinExistence type="predicted"/>
<protein>
    <recommendedName>
        <fullName evidence="4">Dockerin type I repeat protein</fullName>
    </recommendedName>
</protein>
<dbReference type="Proteomes" id="UP000317421">
    <property type="component" value="Unassembled WGS sequence"/>
</dbReference>
<reference evidence="2 3" key="1">
    <citation type="submission" date="2019-02" db="EMBL/GenBank/DDBJ databases">
        <title>Deep-cultivation of Planctomycetes and their phenomic and genomic characterization uncovers novel biology.</title>
        <authorList>
            <person name="Wiegand S."/>
            <person name="Jogler M."/>
            <person name="Boedeker C."/>
            <person name="Pinto D."/>
            <person name="Vollmers J."/>
            <person name="Rivas-Marin E."/>
            <person name="Kohn T."/>
            <person name="Peeters S.H."/>
            <person name="Heuer A."/>
            <person name="Rast P."/>
            <person name="Oberbeckmann S."/>
            <person name="Bunk B."/>
            <person name="Jeske O."/>
            <person name="Meyerdierks A."/>
            <person name="Storesund J.E."/>
            <person name="Kallscheuer N."/>
            <person name="Luecker S."/>
            <person name="Lage O.M."/>
            <person name="Pohl T."/>
            <person name="Merkel B.J."/>
            <person name="Hornburger P."/>
            <person name="Mueller R.-W."/>
            <person name="Bruemmer F."/>
            <person name="Labrenz M."/>
            <person name="Spormann A.M."/>
            <person name="Op Den Camp H."/>
            <person name="Overmann J."/>
            <person name="Amann R."/>
            <person name="Jetten M.S.M."/>
            <person name="Mascher T."/>
            <person name="Medema M.H."/>
            <person name="Devos D.P."/>
            <person name="Kaster A.-K."/>
            <person name="Ovreas L."/>
            <person name="Rohde M."/>
            <person name="Galperin M.Y."/>
            <person name="Jogler C."/>
        </authorList>
    </citation>
    <scope>NUCLEOTIDE SEQUENCE [LARGE SCALE GENOMIC DNA]</scope>
    <source>
        <strain evidence="2 3">Pla108</strain>
    </source>
</reference>
<dbReference type="Gene3D" id="1.10.1330.10">
    <property type="entry name" value="Dockerin domain"/>
    <property type="match status" value="2"/>
</dbReference>
<sequence length="2536" mass="258092">MDPFRAVRRLLSRARQDWEEAVEGLFARPARPPGPRPLRIMRLERRRVLSADFTLTASGLVLSGFDGADGDTLAITQQDDAYQFTNSGGWEQPPVEQLPVGVAIEGNTLSIDRGLLASLDDGLVVQNDLGRPLDVRFGDVDFSALSGPVTLVGPSAVGQQQPFALLTAPSDGFRLAVAPSGTVMSSISVSGDIEVLAFGSITDAPGTQINVTGNATFISRAASPAGDFNGDRFVNDGDYALWASAYGMTTGASKYDGDANGDGRVDAADYTVWRDTVGQLGQGGIQLADTPGDRLVIGGVATFDAAEPAGVHDVLIGGEGWTEFGSINAYGANVLISEDATLEDVANGSPTTIVGTIEAYNLSLTTAGQIEVGAGARIVVESDASLTSSYADFRADFNGDQVIDAADYAIWEASGVIASGAMRSDGDANGDGAVNGADYVIWRDDAVVFGGIVDPAMAARGGIHVAGQLEAGGLVSLVATGGEAPEDRFEIAVDDAATANFGSLKAIGGAVTVYEDGGTFKPHRDGSQAGTHLDSVTAQQLRLVSAGPITDRAGAEMTVGGGESVGLAPDATFIVSDAALIADGGLVQAIVLADQTTGSVRIEGVATFIVEPVATASPLYDGPKGIDVGVAANGAPAVALFNAGSLRFSAPGASVRIAEDSDTVLAGWGVSTEAFAAITASPIASTAQTLELYSAGGITDDSNAVVIVTGVAADGSPQTDPTANATFFASGVINLANEGPNNTLSVDGLATFVTTLGISRPGLLLGVTPSSTPAEADLNFGRLRFYAPGTGVTIAEDSGVLLAGWDADPLSPIVVGIAPTMSRALNLELASAGSIRDESTSDLRVGARGGSATFVAAEDIVLVDGGAGNSLIVADSATFVAGLGRTLTVGVIPTGMAAAGVFESGSLRFAAPGGLARIAEDGATILAGWPMGSTSALIATPPMANEARTIEITSSGAITDAVDAVVLATGRNATGDRVYDPTASASFVSGSSITLADQAANNKLIVDGRTTFVASAGVSVGVTNATTVAAAEFVAGSLRFSAPGAAVRIAEDADATFKEVAYTETPGTHLAGWTGPVASQQLASPPSRSLSQSLEIVSDGPLTDAADAIIEVTGDAGFRVTGEDSLPPNTAAIDLANGGGSNQLLVTGAATFVSAGGLLVDIRVGVDTSGAAAAATFNAGTLRFHAIEGDVFVAEDSPAVLGSWNNLNIGLIRTAAISDLSWAGSFELLATGSITDADTAMLRVRDATFVSQGGVSGDPWRINVADTASSRIVVEGVATFVVQTQGKGVSVGVNSGGTPTEGAFSAGSIRFSAPTGDVRVAEARTVTLGGGTYGLNPGTVLAGWPATGLSPLIGSPTPTESSARSLDLVSVGSITDAIDARVAITENAALLVREAANVGVGGTAIRLADDNTAGSPNSFLVGGDASFISQGAWGMDLGVVATTGAPAAATFQTGAIRFSNTGGLIRIAEDNGVQLAEWSDLTGGVLGQSAGLVQSSAGALEVAAAGAIIDEPGAAVVVLNDATFRVLAIAGVSGNKAIQLADSGAANRLVVNGLATFEVVQTATNPNAKGIDVGVIESGAPANATFTAGSLRFRAPGGMVRIAEDNGTLLTNTTGDASLADELLLQTNGVITDSPTANLQITGDATFRVLATGDLSNTVVIVLANAGSANQLLVDGVASFEVVQPGAKGVDVGVAETGAPAAAIFQAGSLRFQVDGGRARFAEDNDTMVASGQSLASDLELFAIGSIGDDDDATTTIENTVALNAFATGDDAPLGDVVLGDGPAKFSITNTQIFDDAQYLAVRANSVSVEADSAINVLTGSEALPNLAGYGQFAGVFYLSAKNAVSQVNRGELTPLSASHVSVASDNSAVLLRLLEVTSTDGAPNLQIKAGAPESIGSPLAAGGTISDRFEVAAIPTPNNSVVTPVIVEIDSPVDGSRPDQAPRNPDRGRPVPAGTTPRTDRGFEDLLTSTGDNAQLFETRSDGTNANTGVAVARTIDDAYSAIVIVTGDVVVGDVADPAGRAVDADAARGFVVDEVGNAYLATQDGGDVLFTNRGRQGDDSPDATVVQMAGGVFTAVAAGALTIDTVEPDQQGSESVVYRTTKLQSKTGVVTSVAAQDGVDSYGPRAILDPSSERANAATTGLVRADQDFEQRLTLALGSRGEDNLLVEIEWADVADIREASEANPRDLPRDPNGPVNEVGSTSVPGTTEHADLTQVVRNEIESNVADPDVTGYEYQQLEGEFRVGTLRHLYSREFVPSNPAQDTLPTTVRVYNDPAINLYDQGGARDLNSASFVIAPRIITLPPPGYFLISQPDLPQEYEPVTTPVARSEPTATGQQTSVDIGKAAVASTAEEVLYGRVDSDNEWLTDIPGESWPQSRDDAEGNFLREIRDEIDDGPYSEGRYIIKVVTPRSEQLLEEWVKGDDGESEAAATPVDAIDVPVDPVAPEGPIDGADGNAVGDPVDAAAPLIQPVDSPLGADLTGGAERRAAGNAAFAAMAAVGVWRRRLDQTGPFTLDADGVAFTRLKRQRRKHGG</sequence>
<evidence type="ECO:0000256" key="1">
    <source>
        <dbReference type="SAM" id="MobiDB-lite"/>
    </source>
</evidence>
<dbReference type="SUPFAM" id="SSF63446">
    <property type="entry name" value="Type I dockerin domain"/>
    <property type="match status" value="1"/>
</dbReference>
<dbReference type="OrthoDB" id="231032at2"/>
<accession>A0A5C6AD14</accession>
<dbReference type="RefSeq" id="WP_146445916.1">
    <property type="nucleotide sequence ID" value="NZ_SJPR01000004.1"/>
</dbReference>
<organism evidence="2 3">
    <name type="scientific">Botrimarina colliarenosi</name>
    <dbReference type="NCBI Taxonomy" id="2528001"/>
    <lineage>
        <taxon>Bacteria</taxon>
        <taxon>Pseudomonadati</taxon>
        <taxon>Planctomycetota</taxon>
        <taxon>Planctomycetia</taxon>
        <taxon>Pirellulales</taxon>
        <taxon>Lacipirellulaceae</taxon>
        <taxon>Botrimarina</taxon>
    </lineage>
</organism>
<dbReference type="InterPro" id="IPR036439">
    <property type="entry name" value="Dockerin_dom_sf"/>
</dbReference>
<evidence type="ECO:0000313" key="3">
    <source>
        <dbReference type="Proteomes" id="UP000317421"/>
    </source>
</evidence>
<feature type="region of interest" description="Disordered" evidence="1">
    <location>
        <begin position="1932"/>
        <end position="1965"/>
    </location>
</feature>
<dbReference type="InterPro" id="IPR018247">
    <property type="entry name" value="EF_Hand_1_Ca_BS"/>
</dbReference>
<feature type="region of interest" description="Disordered" evidence="1">
    <location>
        <begin position="2184"/>
        <end position="2209"/>
    </location>
</feature>
<keyword evidence="3" id="KW-1185">Reference proteome</keyword>
<dbReference type="GO" id="GO:0000272">
    <property type="term" value="P:polysaccharide catabolic process"/>
    <property type="evidence" value="ECO:0007669"/>
    <property type="project" value="InterPro"/>
</dbReference>